<accession>A0A9X1U5M9</accession>
<dbReference type="AlphaFoldDB" id="A0A9X1U5M9"/>
<keyword evidence="1" id="KW-0812">Transmembrane</keyword>
<reference evidence="2" key="1">
    <citation type="submission" date="2021-09" db="EMBL/GenBank/DDBJ databases">
        <title>Genome of Aequorivita sp. strain F64183.</title>
        <authorList>
            <person name="Wang Y."/>
        </authorList>
    </citation>
    <scope>NUCLEOTIDE SEQUENCE</scope>
    <source>
        <strain evidence="2">F64183</strain>
    </source>
</reference>
<evidence type="ECO:0000313" key="2">
    <source>
        <dbReference type="EMBL" id="MCG2432195.1"/>
    </source>
</evidence>
<feature type="transmembrane region" description="Helical" evidence="1">
    <location>
        <begin position="37"/>
        <end position="53"/>
    </location>
</feature>
<dbReference type="Proteomes" id="UP001139462">
    <property type="component" value="Unassembled WGS sequence"/>
</dbReference>
<feature type="transmembrane region" description="Helical" evidence="1">
    <location>
        <begin position="14"/>
        <end position="31"/>
    </location>
</feature>
<sequence>MTKTKVIDNYKKETIYGLLYTVGFSLFIVVMDFFSEHFFWSTVIILIVGRFLYDLFYKILITDVETENDLITIVHYSIVFGKEEMKIKLEDIEEMNSKSADQITIVINGENGPVYKKFYNNASPWSEINRKLTELQKLLH</sequence>
<keyword evidence="1" id="KW-0472">Membrane</keyword>
<gene>
    <name evidence="2" type="ORF">K8344_13795</name>
</gene>
<protein>
    <submittedName>
        <fullName evidence="2">Uncharacterized protein</fullName>
    </submittedName>
</protein>
<dbReference type="EMBL" id="JAIRBB010000035">
    <property type="protein sequence ID" value="MCG2432195.1"/>
    <property type="molecule type" value="Genomic_DNA"/>
</dbReference>
<keyword evidence="1" id="KW-1133">Transmembrane helix</keyword>
<evidence type="ECO:0000256" key="1">
    <source>
        <dbReference type="SAM" id="Phobius"/>
    </source>
</evidence>
<dbReference type="RefSeq" id="WP_237609262.1">
    <property type="nucleotide sequence ID" value="NZ_JAIRBB010000035.1"/>
</dbReference>
<name>A0A9X1U5M9_9FLAO</name>
<proteinExistence type="predicted"/>
<comment type="caution">
    <text evidence="2">The sequence shown here is derived from an EMBL/GenBank/DDBJ whole genome shotgun (WGS) entry which is preliminary data.</text>
</comment>
<organism evidence="2 3">
    <name type="scientific">Aequorivita xiaoshiensis</name>
    <dbReference type="NCBI Taxonomy" id="2874476"/>
    <lineage>
        <taxon>Bacteria</taxon>
        <taxon>Pseudomonadati</taxon>
        <taxon>Bacteroidota</taxon>
        <taxon>Flavobacteriia</taxon>
        <taxon>Flavobacteriales</taxon>
        <taxon>Flavobacteriaceae</taxon>
        <taxon>Aequorivita</taxon>
    </lineage>
</organism>
<keyword evidence="3" id="KW-1185">Reference proteome</keyword>
<evidence type="ECO:0000313" key="3">
    <source>
        <dbReference type="Proteomes" id="UP001139462"/>
    </source>
</evidence>